<reference evidence="1 2" key="1">
    <citation type="submission" date="2016-03" db="EMBL/GenBank/DDBJ databases">
        <authorList>
            <person name="Ploux O."/>
        </authorList>
    </citation>
    <scope>NUCLEOTIDE SEQUENCE [LARGE SCALE GENOMIC DNA]</scope>
    <source>
        <strain evidence="1 2">UAMH 11012</strain>
    </source>
</reference>
<dbReference type="OrthoDB" id="3489596at2759"/>
<dbReference type="EMBL" id="FJOG01000023">
    <property type="protein sequence ID" value="CZR63213.1"/>
    <property type="molecule type" value="Genomic_DNA"/>
</dbReference>
<name>A0A1L7XDX4_9HELO</name>
<evidence type="ECO:0000313" key="2">
    <source>
        <dbReference type="Proteomes" id="UP000184330"/>
    </source>
</evidence>
<proteinExistence type="predicted"/>
<dbReference type="Proteomes" id="UP000184330">
    <property type="component" value="Unassembled WGS sequence"/>
</dbReference>
<sequence length="224" mass="24847">MSANFFEVFVIEPLPGKTFSDPETIKNLQWILDQAASGIEPISFQFRKSVDSSNHLLFTASWTSIVGHDDMDLRGITAQCLRMLLSNAVPVSTITPYFFYADASKVDWQAQVWTVEGFHVKTEEKGKFQQEVDKSGLAGAWCITKQVPPRPTVMPTDPVLVKIIEAGEERAKARLALPNPDIWAMISGEDGIGDFGTAVKDYVSKVDSGKWEKYLVGSSFIPLN</sequence>
<gene>
    <name evidence="1" type="ORF">PAC_13110</name>
</gene>
<evidence type="ECO:0008006" key="3">
    <source>
        <dbReference type="Google" id="ProtNLM"/>
    </source>
</evidence>
<dbReference type="AlphaFoldDB" id="A0A1L7XDX4"/>
<organism evidence="1 2">
    <name type="scientific">Phialocephala subalpina</name>
    <dbReference type="NCBI Taxonomy" id="576137"/>
    <lineage>
        <taxon>Eukaryota</taxon>
        <taxon>Fungi</taxon>
        <taxon>Dikarya</taxon>
        <taxon>Ascomycota</taxon>
        <taxon>Pezizomycotina</taxon>
        <taxon>Leotiomycetes</taxon>
        <taxon>Helotiales</taxon>
        <taxon>Mollisiaceae</taxon>
        <taxon>Phialocephala</taxon>
        <taxon>Phialocephala fortinii species complex</taxon>
    </lineage>
</organism>
<keyword evidence="2" id="KW-1185">Reference proteome</keyword>
<accession>A0A1L7XDX4</accession>
<evidence type="ECO:0000313" key="1">
    <source>
        <dbReference type="EMBL" id="CZR63213.1"/>
    </source>
</evidence>
<protein>
    <recommendedName>
        <fullName evidence="3">ABM domain-containing protein</fullName>
    </recommendedName>
</protein>